<dbReference type="Gene3D" id="3.30.70.100">
    <property type="match status" value="1"/>
</dbReference>
<name>A0A6G8B082_9LACO</name>
<dbReference type="EMBL" id="CP049888">
    <property type="protein sequence ID" value="QIL50751.1"/>
    <property type="molecule type" value="Genomic_DNA"/>
</dbReference>
<accession>A0A6G8B082</accession>
<evidence type="ECO:0000256" key="1">
    <source>
        <dbReference type="ARBA" id="ARBA00022723"/>
    </source>
</evidence>
<sequence>MANFKVTMQLDDLSCPSCMIKIQKALTGQPGLSKLNVLFNASKIKLVLDDTANNIENIQNILNHLGYPVQKVTVKE</sequence>
<evidence type="ECO:0000259" key="2">
    <source>
        <dbReference type="PROSITE" id="PS50846"/>
    </source>
</evidence>
<dbReference type="KEGG" id="wco:G7084_05140"/>
<keyword evidence="1" id="KW-0479">Metal-binding</keyword>
<dbReference type="CDD" id="cd00371">
    <property type="entry name" value="HMA"/>
    <property type="match status" value="1"/>
</dbReference>
<keyword evidence="4" id="KW-1185">Reference proteome</keyword>
<dbReference type="PROSITE" id="PS50846">
    <property type="entry name" value="HMA_2"/>
    <property type="match status" value="1"/>
</dbReference>
<dbReference type="GO" id="GO:0046872">
    <property type="term" value="F:metal ion binding"/>
    <property type="evidence" value="ECO:0007669"/>
    <property type="project" value="UniProtKB-KW"/>
</dbReference>
<reference evidence="3 4" key="1">
    <citation type="submission" date="2020-03" db="EMBL/GenBank/DDBJ databases">
        <title>Weissella sp. nov., isolated from Cybister lewisianus.</title>
        <authorList>
            <person name="Hyun D.-W."/>
            <person name="Bae J.-W."/>
        </authorList>
    </citation>
    <scope>NUCLEOTIDE SEQUENCE [LARGE SCALE GENOMIC DNA]</scope>
    <source>
        <strain evidence="3 4">HDW19</strain>
    </source>
</reference>
<dbReference type="Pfam" id="PF00403">
    <property type="entry name" value="HMA"/>
    <property type="match status" value="1"/>
</dbReference>
<dbReference type="RefSeq" id="WP_166010657.1">
    <property type="nucleotide sequence ID" value="NZ_CP049888.1"/>
</dbReference>
<dbReference type="SUPFAM" id="SSF55008">
    <property type="entry name" value="HMA, heavy metal-associated domain"/>
    <property type="match status" value="1"/>
</dbReference>
<dbReference type="InterPro" id="IPR036163">
    <property type="entry name" value="HMA_dom_sf"/>
</dbReference>
<dbReference type="InterPro" id="IPR017969">
    <property type="entry name" value="Heavy-metal-associated_CS"/>
</dbReference>
<protein>
    <submittedName>
        <fullName evidence="3">Copper-binding protein</fullName>
    </submittedName>
</protein>
<feature type="domain" description="HMA" evidence="2">
    <location>
        <begin position="4"/>
        <end position="70"/>
    </location>
</feature>
<dbReference type="AlphaFoldDB" id="A0A6G8B082"/>
<dbReference type="PROSITE" id="PS01047">
    <property type="entry name" value="HMA_1"/>
    <property type="match status" value="1"/>
</dbReference>
<evidence type="ECO:0000313" key="3">
    <source>
        <dbReference type="EMBL" id="QIL50751.1"/>
    </source>
</evidence>
<dbReference type="Proteomes" id="UP000500741">
    <property type="component" value="Chromosome"/>
</dbReference>
<gene>
    <name evidence="3" type="ORF">G7084_05140</name>
</gene>
<organism evidence="3 4">
    <name type="scientific">Weissella coleopterorum</name>
    <dbReference type="NCBI Taxonomy" id="2714949"/>
    <lineage>
        <taxon>Bacteria</taxon>
        <taxon>Bacillati</taxon>
        <taxon>Bacillota</taxon>
        <taxon>Bacilli</taxon>
        <taxon>Lactobacillales</taxon>
        <taxon>Lactobacillaceae</taxon>
        <taxon>Weissella</taxon>
    </lineage>
</organism>
<dbReference type="InterPro" id="IPR006121">
    <property type="entry name" value="HMA_dom"/>
</dbReference>
<evidence type="ECO:0000313" key="4">
    <source>
        <dbReference type="Proteomes" id="UP000500741"/>
    </source>
</evidence>
<proteinExistence type="predicted"/>